<dbReference type="Proteomes" id="UP001161422">
    <property type="component" value="Unassembled WGS sequence"/>
</dbReference>
<evidence type="ECO:0000313" key="1">
    <source>
        <dbReference type="EMBL" id="GLP97949.1"/>
    </source>
</evidence>
<dbReference type="EMBL" id="BSNC01000012">
    <property type="protein sequence ID" value="GLP97949.1"/>
    <property type="molecule type" value="Genomic_DNA"/>
</dbReference>
<keyword evidence="2" id="KW-1185">Reference proteome</keyword>
<organism evidence="1 2">
    <name type="scientific">Paraferrimonas sedimenticola</name>
    <dbReference type="NCBI Taxonomy" id="375674"/>
    <lineage>
        <taxon>Bacteria</taxon>
        <taxon>Pseudomonadati</taxon>
        <taxon>Pseudomonadota</taxon>
        <taxon>Gammaproteobacteria</taxon>
        <taxon>Alteromonadales</taxon>
        <taxon>Ferrimonadaceae</taxon>
        <taxon>Paraferrimonas</taxon>
    </lineage>
</organism>
<reference evidence="1" key="2">
    <citation type="submission" date="2023-01" db="EMBL/GenBank/DDBJ databases">
        <title>Draft genome sequence of Paraferrimonas sedimenticola strain NBRC 101628.</title>
        <authorList>
            <person name="Sun Q."/>
            <person name="Mori K."/>
        </authorList>
    </citation>
    <scope>NUCLEOTIDE SEQUENCE</scope>
    <source>
        <strain evidence="1">NBRC 101628</strain>
    </source>
</reference>
<accession>A0AA37RZR2</accession>
<reference evidence="1" key="1">
    <citation type="journal article" date="2014" name="Int. J. Syst. Evol. Microbiol.">
        <title>Complete genome sequence of Corynebacterium casei LMG S-19264T (=DSM 44701T), isolated from a smear-ripened cheese.</title>
        <authorList>
            <consortium name="US DOE Joint Genome Institute (JGI-PGF)"/>
            <person name="Walter F."/>
            <person name="Albersmeier A."/>
            <person name="Kalinowski J."/>
            <person name="Ruckert C."/>
        </authorList>
    </citation>
    <scope>NUCLEOTIDE SEQUENCE</scope>
    <source>
        <strain evidence="1">NBRC 101628</strain>
    </source>
</reference>
<protein>
    <submittedName>
        <fullName evidence="1">Uncharacterized protein</fullName>
    </submittedName>
</protein>
<dbReference type="RefSeq" id="WP_095506870.1">
    <property type="nucleotide sequence ID" value="NZ_BSNC01000012.1"/>
</dbReference>
<name>A0AA37RZR2_9GAMM</name>
<evidence type="ECO:0000313" key="2">
    <source>
        <dbReference type="Proteomes" id="UP001161422"/>
    </source>
</evidence>
<dbReference type="AlphaFoldDB" id="A0AA37RZR2"/>
<sequence>MSLPLTLQQMSRTMVLLVPLALLVLTQHVFLERSHQYLLLGSAPTTGEGETQTLQLEQLIQFVIELIKLLFDKNLI</sequence>
<proteinExistence type="predicted"/>
<gene>
    <name evidence="1" type="ORF">GCM10007895_32560</name>
</gene>
<comment type="caution">
    <text evidence="1">The sequence shown here is derived from an EMBL/GenBank/DDBJ whole genome shotgun (WGS) entry which is preliminary data.</text>
</comment>